<keyword evidence="1" id="KW-1133">Transmembrane helix</keyword>
<organism evidence="2 3">
    <name type="scientific">Rhodopseudomonas palustris</name>
    <dbReference type="NCBI Taxonomy" id="1076"/>
    <lineage>
        <taxon>Bacteria</taxon>
        <taxon>Pseudomonadati</taxon>
        <taxon>Pseudomonadota</taxon>
        <taxon>Alphaproteobacteria</taxon>
        <taxon>Hyphomicrobiales</taxon>
        <taxon>Nitrobacteraceae</taxon>
        <taxon>Rhodopseudomonas</taxon>
    </lineage>
</organism>
<comment type="caution">
    <text evidence="2">The sequence shown here is derived from an EMBL/GenBank/DDBJ whole genome shotgun (WGS) entry which is preliminary data.</text>
</comment>
<feature type="transmembrane region" description="Helical" evidence="1">
    <location>
        <begin position="6"/>
        <end position="29"/>
    </location>
</feature>
<evidence type="ECO:0000256" key="1">
    <source>
        <dbReference type="SAM" id="Phobius"/>
    </source>
</evidence>
<gene>
    <name evidence="2" type="ORF">OO17_09015</name>
</gene>
<keyword evidence="1" id="KW-0812">Transmembrane</keyword>
<dbReference type="AlphaFoldDB" id="A0A0D7EZE2"/>
<keyword evidence="1" id="KW-0472">Membrane</keyword>
<accession>A0A0D7EZE2</accession>
<feature type="transmembrane region" description="Helical" evidence="1">
    <location>
        <begin position="279"/>
        <end position="300"/>
    </location>
</feature>
<sequence>MRNAGFWKIWIGAIGAIVVAVIAVAVIALPRAQQPMVSTAPPPVVTWRFDRPPGSPIDGAWMHEFLKLDKSAGSDKTIASITAPHAWRRAGRPAAPPPDPPVPAAAQAGDAACRAKERSLGIINAGPCVDIGALVDNLAEGEYRFTKPKAAYLGQPFRLTLVLKTAANQDVAERFEPAQGEVVVREGKYAQSLEATLRADDVSIEPSGPQLRTATWAAPVEWSWTLTPQSEGEKRLVIEVAANLHVGADKHLVQVTTLREAVLIQVGLLQRIKLYVAQFNGFVVALTGLLGALGALWALVPPIRRGLSGLLRRRDRPRRAR</sequence>
<dbReference type="PATRIC" id="fig|1076.23.peg.1143"/>
<evidence type="ECO:0000313" key="3">
    <source>
        <dbReference type="Proteomes" id="UP000032515"/>
    </source>
</evidence>
<proteinExistence type="predicted"/>
<name>A0A0D7EZE2_RHOPL</name>
<protein>
    <submittedName>
        <fullName evidence="2">Uncharacterized protein</fullName>
    </submittedName>
</protein>
<reference evidence="2 3" key="1">
    <citation type="submission" date="2014-11" db="EMBL/GenBank/DDBJ databases">
        <title>Genomics and ecophysiology of heterotrophic nitrogen fixing bacteria isolated from estuarine surface water.</title>
        <authorList>
            <person name="Bentzon-Tilia M."/>
            <person name="Severin I."/>
            <person name="Hansen L.H."/>
            <person name="Riemann L."/>
        </authorList>
    </citation>
    <scope>NUCLEOTIDE SEQUENCE [LARGE SCALE GENOMIC DNA]</scope>
    <source>
        <strain evidence="2 3">BAL398</strain>
    </source>
</reference>
<evidence type="ECO:0000313" key="2">
    <source>
        <dbReference type="EMBL" id="KIZ44817.1"/>
    </source>
</evidence>
<dbReference type="EMBL" id="JXXE01000177">
    <property type="protein sequence ID" value="KIZ44817.1"/>
    <property type="molecule type" value="Genomic_DNA"/>
</dbReference>
<dbReference type="Proteomes" id="UP000032515">
    <property type="component" value="Unassembled WGS sequence"/>
</dbReference>